<comment type="function">
    <text evidence="2">Deubiquitinating enzyme that removes conjugated ubiquitin from specific proteins to regulate different cellular processes.</text>
</comment>
<keyword evidence="2 5" id="KW-0378">Hydrolase</keyword>
<feature type="compositionally biased region" description="Basic residues" evidence="3">
    <location>
        <begin position="476"/>
        <end position="485"/>
    </location>
</feature>
<dbReference type="GO" id="GO:0042981">
    <property type="term" value="P:regulation of apoptotic process"/>
    <property type="evidence" value="ECO:0007669"/>
    <property type="project" value="TreeGrafter"/>
</dbReference>
<dbReference type="GO" id="GO:0006508">
    <property type="term" value="P:proteolysis"/>
    <property type="evidence" value="ECO:0007669"/>
    <property type="project" value="UniProtKB-KW"/>
</dbReference>
<dbReference type="FunFam" id="3.90.70.10:FF:000070">
    <property type="entry name" value="Ubiquitin carboxyl-terminal hydrolase 17-like protein 17"/>
    <property type="match status" value="1"/>
</dbReference>
<comment type="similarity">
    <text evidence="1">Belongs to the peptidase C19 family. USP17 subfamily.</text>
</comment>
<dbReference type="GO" id="GO:0016579">
    <property type="term" value="P:protein deubiquitination"/>
    <property type="evidence" value="ECO:0007669"/>
    <property type="project" value="InterPro"/>
</dbReference>
<dbReference type="PROSITE" id="PS50235">
    <property type="entry name" value="USP_3"/>
    <property type="match status" value="1"/>
</dbReference>
<evidence type="ECO:0000313" key="6">
    <source>
        <dbReference type="Proteomes" id="UP000010552"/>
    </source>
</evidence>
<keyword evidence="2" id="KW-0788">Thiol protease</keyword>
<evidence type="ECO:0000256" key="3">
    <source>
        <dbReference type="SAM" id="MobiDB-lite"/>
    </source>
</evidence>
<reference evidence="6" key="1">
    <citation type="journal article" date="2013" name="Science">
        <title>Comparative analysis of bat genomes provides insight into the evolution of flight and immunity.</title>
        <authorList>
            <person name="Zhang G."/>
            <person name="Cowled C."/>
            <person name="Shi Z."/>
            <person name="Huang Z."/>
            <person name="Bishop-Lilly K.A."/>
            <person name="Fang X."/>
            <person name="Wynne J.W."/>
            <person name="Xiong Z."/>
            <person name="Baker M.L."/>
            <person name="Zhao W."/>
            <person name="Tachedjian M."/>
            <person name="Zhu Y."/>
            <person name="Zhou P."/>
            <person name="Jiang X."/>
            <person name="Ng J."/>
            <person name="Yang L."/>
            <person name="Wu L."/>
            <person name="Xiao J."/>
            <person name="Feng Y."/>
            <person name="Chen Y."/>
            <person name="Sun X."/>
            <person name="Zhang Y."/>
            <person name="Marsh G.A."/>
            <person name="Crameri G."/>
            <person name="Broder C.C."/>
            <person name="Frey K.G."/>
            <person name="Wang L.F."/>
            <person name="Wang J."/>
        </authorList>
    </citation>
    <scope>NUCLEOTIDE SEQUENCE [LARGE SCALE GENOMIC DNA]</scope>
</reference>
<dbReference type="InterPro" id="IPR050164">
    <property type="entry name" value="Peptidase_C19"/>
</dbReference>
<dbReference type="EC" id="3.4.19.12" evidence="2"/>
<dbReference type="PANTHER" id="PTHR24006">
    <property type="entry name" value="UBIQUITIN CARBOXYL-TERMINAL HYDROLASE"/>
    <property type="match status" value="1"/>
</dbReference>
<gene>
    <name evidence="5" type="ORF">PAL_GLEAN10015311</name>
</gene>
<dbReference type="PROSITE" id="PS00973">
    <property type="entry name" value="USP_2"/>
    <property type="match status" value="1"/>
</dbReference>
<dbReference type="FunCoup" id="L5KER9">
    <property type="interactions" value="1"/>
</dbReference>
<name>L5KER9_PTEAL</name>
<dbReference type="PROSITE" id="PS00972">
    <property type="entry name" value="USP_1"/>
    <property type="match status" value="1"/>
</dbReference>
<dbReference type="EMBL" id="KB030771">
    <property type="protein sequence ID" value="ELK10055.1"/>
    <property type="molecule type" value="Genomic_DNA"/>
</dbReference>
<dbReference type="InterPro" id="IPR028889">
    <property type="entry name" value="USP"/>
</dbReference>
<keyword evidence="2" id="KW-0833">Ubl conjugation pathway</keyword>
<feature type="region of interest" description="Disordered" evidence="3">
    <location>
        <begin position="453"/>
        <end position="492"/>
    </location>
</feature>
<organism evidence="5 6">
    <name type="scientific">Pteropus alecto</name>
    <name type="common">Black flying fox</name>
    <dbReference type="NCBI Taxonomy" id="9402"/>
    <lineage>
        <taxon>Eukaryota</taxon>
        <taxon>Metazoa</taxon>
        <taxon>Chordata</taxon>
        <taxon>Craniata</taxon>
        <taxon>Vertebrata</taxon>
        <taxon>Euteleostomi</taxon>
        <taxon>Mammalia</taxon>
        <taxon>Eutheria</taxon>
        <taxon>Laurasiatheria</taxon>
        <taxon>Chiroptera</taxon>
        <taxon>Yinpterochiroptera</taxon>
        <taxon>Pteropodoidea</taxon>
        <taxon>Pteropodidae</taxon>
        <taxon>Pteropodinae</taxon>
        <taxon>Pteropus</taxon>
    </lineage>
</organism>
<evidence type="ECO:0000313" key="5">
    <source>
        <dbReference type="EMBL" id="ELK10055.1"/>
    </source>
</evidence>
<dbReference type="SUPFAM" id="SSF54001">
    <property type="entry name" value="Cysteine proteinases"/>
    <property type="match status" value="1"/>
</dbReference>
<feature type="domain" description="USP" evidence="4">
    <location>
        <begin position="44"/>
        <end position="339"/>
    </location>
</feature>
<evidence type="ECO:0000256" key="1">
    <source>
        <dbReference type="ARBA" id="ARBA00008245"/>
    </source>
</evidence>
<feature type="region of interest" description="Disordered" evidence="3">
    <location>
        <begin position="1"/>
        <end position="21"/>
    </location>
</feature>
<evidence type="ECO:0000256" key="2">
    <source>
        <dbReference type="RuleBase" id="RU366025"/>
    </source>
</evidence>
<dbReference type="Gene3D" id="3.90.70.10">
    <property type="entry name" value="Cysteine proteinases"/>
    <property type="match status" value="1"/>
</dbReference>
<dbReference type="Pfam" id="PF00443">
    <property type="entry name" value="UCH"/>
    <property type="match status" value="1"/>
</dbReference>
<feature type="compositionally biased region" description="Basic and acidic residues" evidence="3">
    <location>
        <begin position="1"/>
        <end position="10"/>
    </location>
</feature>
<dbReference type="OrthoDB" id="9836589at2759"/>
<dbReference type="KEGG" id="pale:102885587"/>
<dbReference type="GO" id="GO:0005634">
    <property type="term" value="C:nucleus"/>
    <property type="evidence" value="ECO:0007669"/>
    <property type="project" value="TreeGrafter"/>
</dbReference>
<dbReference type="STRING" id="9402.L5KER9"/>
<dbReference type="AlphaFoldDB" id="L5KER9"/>
<feature type="compositionally biased region" description="Basic and acidic residues" evidence="3">
    <location>
        <begin position="353"/>
        <end position="364"/>
    </location>
</feature>
<dbReference type="InterPro" id="IPR001394">
    <property type="entry name" value="Peptidase_C19_UCH"/>
</dbReference>
<keyword evidence="6" id="KW-1185">Reference proteome</keyword>
<accession>L5KER9</accession>
<dbReference type="GO" id="GO:0004843">
    <property type="term" value="F:cysteine-type deubiquitinase activity"/>
    <property type="evidence" value="ECO:0007669"/>
    <property type="project" value="UniProtKB-UniRule"/>
</dbReference>
<dbReference type="PANTHER" id="PTHR24006:SF651">
    <property type="entry name" value="INACTIVE UBIQUITIN CARBOXYL-TERMINAL HYDROLASE 17-LIKE PROTEIN 4-RELATED"/>
    <property type="match status" value="1"/>
</dbReference>
<dbReference type="Proteomes" id="UP000010552">
    <property type="component" value="Unassembled WGS sequence"/>
</dbReference>
<dbReference type="GO" id="GO:0005829">
    <property type="term" value="C:cytosol"/>
    <property type="evidence" value="ECO:0007669"/>
    <property type="project" value="TreeGrafter"/>
</dbReference>
<protein>
    <recommendedName>
        <fullName evidence="2">Ubiquitin carboxyl-terminal hydrolase</fullName>
        <ecNumber evidence="2">3.4.19.12</ecNumber>
    </recommendedName>
</protein>
<dbReference type="eggNOG" id="KOG1865">
    <property type="taxonomic scope" value="Eukaryota"/>
</dbReference>
<sequence>MEAAVLRREGGPQLSDAPTLRSAWPGAGDAEALGGRRGPLAVGAGLRNLGNTCYANAALQCLTYTAPLARCLLSRRHAEACQRPASCVLCAMRAHVARARRCRGEVIQPATGLIAGFHRHKQEDAHEFLMFTVDAMQQACLREPERRGRRCGDSTPIRRIFGGYWRSQVKCLRCHGVSDTLDPYLDITLDIQAAQSVTQALELLVKPEKLDGDNSYHCGVCLEKVPASKTLTLHAPSEVLILVLKRFSDFTGSKLAKEVQYPEHLDMRQYLSQQDAGPLEYELYAVLVHAGGTCRSGHYFCYIKAGNGQWFKMDDAKVTACDVSSALSQDAYVLFYIQKRELQRDGGSVSAGEEQRCHWAERTGTRATPQEPETDSEVTGPEAEEPERGTSGEQVTLEQWRLLQEQSRAEPQFNLRRIERALPADAVVIHASKFSGGVTENRPEQETRLLRDAAGDVPPQGARHSGRVPCLGGRAKATKRKKKGWRPLDVLQ</sequence>
<dbReference type="MEROPS" id="C19.023"/>
<comment type="catalytic activity">
    <reaction evidence="2">
        <text>Thiol-dependent hydrolysis of ester, thioester, amide, peptide and isopeptide bonds formed by the C-terminal Gly of ubiquitin (a 76-residue protein attached to proteins as an intracellular targeting signal).</text>
        <dbReference type="EC" id="3.4.19.12"/>
    </reaction>
</comment>
<proteinExistence type="inferred from homology"/>
<evidence type="ECO:0000259" key="4">
    <source>
        <dbReference type="PROSITE" id="PS50235"/>
    </source>
</evidence>
<dbReference type="CDD" id="cd02661">
    <property type="entry name" value="Peptidase_C19E"/>
    <property type="match status" value="1"/>
</dbReference>
<dbReference type="InterPro" id="IPR038765">
    <property type="entry name" value="Papain-like_cys_pep_sf"/>
</dbReference>
<dbReference type="InterPro" id="IPR018200">
    <property type="entry name" value="USP_CS"/>
</dbReference>
<feature type="region of interest" description="Disordered" evidence="3">
    <location>
        <begin position="347"/>
        <end position="394"/>
    </location>
</feature>
<keyword evidence="2" id="KW-0645">Protease</keyword>
<dbReference type="InParanoid" id="L5KER9"/>